<dbReference type="SUPFAM" id="SSF56399">
    <property type="entry name" value="ADP-ribosylation"/>
    <property type="match status" value="1"/>
</dbReference>
<feature type="repeat" description="TPR" evidence="8">
    <location>
        <begin position="777"/>
        <end position="810"/>
    </location>
</feature>
<evidence type="ECO:0000256" key="1">
    <source>
        <dbReference type="ARBA" id="ARBA00009558"/>
    </source>
</evidence>
<evidence type="ECO:0000313" key="12">
    <source>
        <dbReference type="Proteomes" id="UP000663881"/>
    </source>
</evidence>
<dbReference type="InterPro" id="IPR000768">
    <property type="entry name" value="ART"/>
</dbReference>
<feature type="repeat" description="TPR" evidence="8">
    <location>
        <begin position="567"/>
        <end position="600"/>
    </location>
</feature>
<dbReference type="Proteomes" id="UP000663891">
    <property type="component" value="Unassembled WGS sequence"/>
</dbReference>
<keyword evidence="6 8" id="KW-0802">TPR repeat</keyword>
<gene>
    <name evidence="11" type="ORF">OKA104_LOCUS38265</name>
    <name evidence="10" type="ORF">VCS650_LOCUS5017</name>
</gene>
<comment type="caution">
    <text evidence="11">The sequence shown here is derived from an EMBL/GenBank/DDBJ whole genome shotgun (WGS) entry which is preliminary data.</text>
</comment>
<dbReference type="PROSITE" id="PS50005">
    <property type="entry name" value="TPR"/>
    <property type="match status" value="11"/>
</dbReference>
<evidence type="ECO:0000256" key="5">
    <source>
        <dbReference type="ARBA" id="ARBA00022737"/>
    </source>
</evidence>
<feature type="repeat" description="TPR" evidence="8">
    <location>
        <begin position="861"/>
        <end position="894"/>
    </location>
</feature>
<dbReference type="Gene3D" id="1.25.40.10">
    <property type="entry name" value="Tetratricopeptide repeat domain"/>
    <property type="match status" value="4"/>
</dbReference>
<dbReference type="SMART" id="SM00028">
    <property type="entry name" value="TPR"/>
    <property type="match status" value="12"/>
</dbReference>
<dbReference type="InterPro" id="IPR019734">
    <property type="entry name" value="TPR_rpt"/>
</dbReference>
<dbReference type="AlphaFoldDB" id="A0A819Y032"/>
<keyword evidence="5" id="KW-0677">Repeat</keyword>
<reference evidence="11" key="1">
    <citation type="submission" date="2021-02" db="EMBL/GenBank/DDBJ databases">
        <authorList>
            <person name="Nowell W R."/>
        </authorList>
    </citation>
    <scope>NUCLEOTIDE SEQUENCE</scope>
</reference>
<feature type="repeat" description="TPR" evidence="8">
    <location>
        <begin position="441"/>
        <end position="474"/>
    </location>
</feature>
<dbReference type="Pfam" id="PF13424">
    <property type="entry name" value="TPR_12"/>
    <property type="match status" value="5"/>
</dbReference>
<feature type="repeat" description="TPR" evidence="8">
    <location>
        <begin position="525"/>
        <end position="558"/>
    </location>
</feature>
<protein>
    <recommendedName>
        <fullName evidence="9">NAD(P)(+)--arginine ADP-ribosyltransferase</fullName>
        <ecNumber evidence="9">2.4.2.31</ecNumber>
    </recommendedName>
    <alternativeName>
        <fullName evidence="9">Mono(ADP-ribosyl)transferase</fullName>
    </alternativeName>
</protein>
<dbReference type="Proteomes" id="UP000663881">
    <property type="component" value="Unassembled WGS sequence"/>
</dbReference>
<feature type="repeat" description="TPR" evidence="8">
    <location>
        <begin position="735"/>
        <end position="768"/>
    </location>
</feature>
<sequence length="916" mass="104646">MTLLDAVQPRRRIIQDYSLFWLDECIEEANKDYRDILVQLKLITDNVNIFKQRDVCIDYLTDAQKDITSFLVIKDTMSEQIMPLINDIPQLRSIYILNDTKIPPEESIKKWQKIKSVHTNVDDLCQKLQLGIKQHHQDSIAISFITTNEMVSTNNLNQLEPTFMYTQIFKDILLDMEHDKQAITEFITYCRQNNSGSSTNIDQFENDYHTQSAIWWYTSPSFIYSMLNYALRLMEANTIINMGFFIHDLHQKIQQLHQQQINSYHGDPFLVYRGQGLMKSDFAKLQKTKGGLFSFNNFLSTSKEKDVSLLFAESASAELNKVGILFVMSIDPCIKSTPFASIKEESYFNEEDEILFSMHTVFRVSAIKQVDNENQLYQVELQLTSDDDPELRLLTDWIREEADGTGWQRLGKLLLTIGQFNKAEELYNVLLKQTSVENEKQHYYSQLGFAHLNKGDYEKAISYYNQALEIREKIFPSNHPNLATSYSNIGSVYDNMGEYSRAVSYHEKAVEICEKTLPSNHLHLAQSYNNIGNIYTKMGEYSKALSSLEKALEICRKTLPSNHPDMASSYNNIGSVYIKIGEHSKALSFYGKALEIDQKTLPSNHPDLANSYNNIGLVYDNMGEYLKGLSFYKNALEIREKSLSSNHPALATSYNNIGLVYDSMGEYSKAVSCHEKALILREKILSSNHPLLATSYNNIGNVYTKMGEYLKALSSHEKALDIYQKALPSNHPDLANSYNSIGSVYDNMGEYPKALTSFGKALEIYQRTLPSNHPDMAISYNNIGSVHTKMGENLKALSFFENVLEIQQKTLPSNHPTLAISYNNIGYVYDIMGEYSKALSTHEKALEIREKTVPSNHPDLATSYNNVGSVYNTMGEYSRALSYYEGALDIFQHALPPTHPHIKKVKESIENVKKKL</sequence>
<organism evidence="11 12">
    <name type="scientific">Adineta steineri</name>
    <dbReference type="NCBI Taxonomy" id="433720"/>
    <lineage>
        <taxon>Eukaryota</taxon>
        <taxon>Metazoa</taxon>
        <taxon>Spiralia</taxon>
        <taxon>Gnathifera</taxon>
        <taxon>Rotifera</taxon>
        <taxon>Eurotatoria</taxon>
        <taxon>Bdelloidea</taxon>
        <taxon>Adinetida</taxon>
        <taxon>Adinetidae</taxon>
        <taxon>Adineta</taxon>
    </lineage>
</organism>
<name>A0A819Y032_9BILA</name>
<dbReference type="OrthoDB" id="7103806at2759"/>
<keyword evidence="3 9" id="KW-0808">Transferase</keyword>
<feature type="repeat" description="TPR" evidence="8">
    <location>
        <begin position="693"/>
        <end position="726"/>
    </location>
</feature>
<evidence type="ECO:0000313" key="11">
    <source>
        <dbReference type="EMBL" id="CAF4151316.1"/>
    </source>
</evidence>
<dbReference type="EC" id="2.4.2.31" evidence="9"/>
<dbReference type="EMBL" id="CAJNON010000029">
    <property type="protein sequence ID" value="CAF0819976.1"/>
    <property type="molecule type" value="Genomic_DNA"/>
</dbReference>
<feature type="repeat" description="TPR" evidence="8">
    <location>
        <begin position="483"/>
        <end position="516"/>
    </location>
</feature>
<feature type="repeat" description="TPR" evidence="8">
    <location>
        <begin position="819"/>
        <end position="852"/>
    </location>
</feature>
<dbReference type="PROSITE" id="PS50293">
    <property type="entry name" value="TPR_REGION"/>
    <property type="match status" value="8"/>
</dbReference>
<evidence type="ECO:0000256" key="7">
    <source>
        <dbReference type="ARBA" id="ARBA00047597"/>
    </source>
</evidence>
<evidence type="ECO:0000256" key="2">
    <source>
        <dbReference type="ARBA" id="ARBA00022676"/>
    </source>
</evidence>
<dbReference type="SUPFAM" id="SSF48452">
    <property type="entry name" value="TPR-like"/>
    <property type="match status" value="3"/>
</dbReference>
<dbReference type="PROSITE" id="PS51996">
    <property type="entry name" value="TR_MART"/>
    <property type="match status" value="1"/>
</dbReference>
<dbReference type="Pfam" id="PF01129">
    <property type="entry name" value="ART"/>
    <property type="match status" value="1"/>
</dbReference>
<evidence type="ECO:0000313" key="10">
    <source>
        <dbReference type="EMBL" id="CAF0819976.1"/>
    </source>
</evidence>
<dbReference type="GO" id="GO:0016779">
    <property type="term" value="F:nucleotidyltransferase activity"/>
    <property type="evidence" value="ECO:0007669"/>
    <property type="project" value="UniProtKB-KW"/>
</dbReference>
<dbReference type="PANTHER" id="PTHR45641:SF19">
    <property type="entry name" value="NEPHROCYSTIN-3"/>
    <property type="match status" value="1"/>
</dbReference>
<comment type="catalytic activity">
    <reaction evidence="7 9">
        <text>L-arginyl-[protein] + NAD(+) = N(omega)-(ADP-D-ribosyl)-L-arginyl-[protein] + nicotinamide + H(+)</text>
        <dbReference type="Rhea" id="RHEA:19149"/>
        <dbReference type="Rhea" id="RHEA-COMP:10532"/>
        <dbReference type="Rhea" id="RHEA-COMP:15087"/>
        <dbReference type="ChEBI" id="CHEBI:15378"/>
        <dbReference type="ChEBI" id="CHEBI:17154"/>
        <dbReference type="ChEBI" id="CHEBI:29965"/>
        <dbReference type="ChEBI" id="CHEBI:57540"/>
        <dbReference type="ChEBI" id="CHEBI:142554"/>
        <dbReference type="EC" id="2.4.2.31"/>
    </reaction>
</comment>
<evidence type="ECO:0000256" key="3">
    <source>
        <dbReference type="ARBA" id="ARBA00022679"/>
    </source>
</evidence>
<comment type="similarity">
    <text evidence="1 9">Belongs to the Arg-specific ADP-ribosyltransferase family.</text>
</comment>
<dbReference type="Pfam" id="PF13374">
    <property type="entry name" value="TPR_10"/>
    <property type="match status" value="1"/>
</dbReference>
<keyword evidence="9" id="KW-0521">NADP</keyword>
<dbReference type="PANTHER" id="PTHR45641">
    <property type="entry name" value="TETRATRICOPEPTIDE REPEAT PROTEIN (AFU_ORTHOLOGUE AFUA_6G03870)"/>
    <property type="match status" value="1"/>
</dbReference>
<keyword evidence="2 9" id="KW-0328">Glycosyltransferase</keyword>
<evidence type="ECO:0000256" key="6">
    <source>
        <dbReference type="ARBA" id="ARBA00022803"/>
    </source>
</evidence>
<feature type="repeat" description="TPR" evidence="8">
    <location>
        <begin position="609"/>
        <end position="642"/>
    </location>
</feature>
<keyword evidence="4" id="KW-0548">Nucleotidyltransferase</keyword>
<evidence type="ECO:0000256" key="4">
    <source>
        <dbReference type="ARBA" id="ARBA00022695"/>
    </source>
</evidence>
<dbReference type="EMBL" id="CAJOAY010006812">
    <property type="protein sequence ID" value="CAF4151316.1"/>
    <property type="molecule type" value="Genomic_DNA"/>
</dbReference>
<accession>A0A819Y032</accession>
<dbReference type="PRINTS" id="PR00381">
    <property type="entry name" value="KINESINLIGHT"/>
</dbReference>
<dbReference type="GO" id="GO:0106274">
    <property type="term" value="F:NAD+-protein-arginine ADP-ribosyltransferase activity"/>
    <property type="evidence" value="ECO:0007669"/>
    <property type="project" value="UniProtKB-EC"/>
</dbReference>
<dbReference type="Gene3D" id="3.90.176.10">
    <property type="entry name" value="Toxin ADP-ribosyltransferase, Chain A, domain 1"/>
    <property type="match status" value="1"/>
</dbReference>
<evidence type="ECO:0000256" key="8">
    <source>
        <dbReference type="PROSITE-ProRule" id="PRU00339"/>
    </source>
</evidence>
<proteinExistence type="inferred from homology"/>
<dbReference type="InterPro" id="IPR011990">
    <property type="entry name" value="TPR-like_helical_dom_sf"/>
</dbReference>
<keyword evidence="9" id="KW-0520">NAD</keyword>
<feature type="repeat" description="TPR" evidence="8">
    <location>
        <begin position="651"/>
        <end position="684"/>
    </location>
</feature>
<evidence type="ECO:0000256" key="9">
    <source>
        <dbReference type="RuleBase" id="RU361228"/>
    </source>
</evidence>